<keyword evidence="2" id="KW-1185">Reference proteome</keyword>
<dbReference type="Proteomes" id="UP000010478">
    <property type="component" value="Chromosome"/>
</dbReference>
<name>K9VRK3_9CYAN</name>
<sequence>MGHDHYFKKNGKWYVQIKASQDNPFAVDKKGHLFDRSGNPGEKNIEKNLEFQEVADYNMGEHLDRMWERLTGELRKEELWPPID</sequence>
<organism evidence="1 2">
    <name type="scientific">Phormidium nigroviride PCC 7112</name>
    <dbReference type="NCBI Taxonomy" id="179408"/>
    <lineage>
        <taxon>Bacteria</taxon>
        <taxon>Bacillati</taxon>
        <taxon>Cyanobacteriota</taxon>
        <taxon>Cyanophyceae</taxon>
        <taxon>Oscillatoriophycideae</taxon>
        <taxon>Oscillatoriales</taxon>
        <taxon>Oscillatoriaceae</taxon>
        <taxon>Phormidium</taxon>
    </lineage>
</organism>
<dbReference type="EMBL" id="CP003614">
    <property type="protein sequence ID" value="AFZ10117.1"/>
    <property type="molecule type" value="Genomic_DNA"/>
</dbReference>
<reference evidence="1 2" key="1">
    <citation type="submission" date="2012-05" db="EMBL/GenBank/DDBJ databases">
        <title>Finished chromosome of genome of Oscillatoria sp. PCC 7112.</title>
        <authorList>
            <consortium name="US DOE Joint Genome Institute"/>
            <person name="Gugger M."/>
            <person name="Coursin T."/>
            <person name="Rippka R."/>
            <person name="Tandeau De Marsac N."/>
            <person name="Huntemann M."/>
            <person name="Wei C.-L."/>
            <person name="Han J."/>
            <person name="Detter J.C."/>
            <person name="Han C."/>
            <person name="Tapia R."/>
            <person name="Davenport K."/>
            <person name="Daligault H."/>
            <person name="Erkkila T."/>
            <person name="Gu W."/>
            <person name="Munk A.C.C."/>
            <person name="Teshima H."/>
            <person name="Xu Y."/>
            <person name="Chain P."/>
            <person name="Chen A."/>
            <person name="Krypides N."/>
            <person name="Mavromatis K."/>
            <person name="Markowitz V."/>
            <person name="Szeto E."/>
            <person name="Ivanova N."/>
            <person name="Mikhailova N."/>
            <person name="Ovchinnikova G."/>
            <person name="Pagani I."/>
            <person name="Pati A."/>
            <person name="Goodwin L."/>
            <person name="Peters L."/>
            <person name="Pitluck S."/>
            <person name="Woyke T."/>
            <person name="Kerfeld C."/>
        </authorList>
    </citation>
    <scope>NUCLEOTIDE SEQUENCE [LARGE SCALE GENOMIC DNA]</scope>
    <source>
        <strain evidence="1 2">PCC 7112</strain>
    </source>
</reference>
<dbReference type="KEGG" id="oni:Osc7112_5918"/>
<accession>K9VRK3</accession>
<evidence type="ECO:0000313" key="2">
    <source>
        <dbReference type="Proteomes" id="UP000010478"/>
    </source>
</evidence>
<dbReference type="AlphaFoldDB" id="K9VRK3"/>
<protein>
    <submittedName>
        <fullName evidence="1">Uncharacterized protein</fullName>
    </submittedName>
</protein>
<evidence type="ECO:0000313" key="1">
    <source>
        <dbReference type="EMBL" id="AFZ10117.1"/>
    </source>
</evidence>
<gene>
    <name evidence="1" type="ORF">Osc7112_5918</name>
</gene>
<dbReference type="HOGENOM" id="CLU_2524355_0_0_3"/>
<dbReference type="STRING" id="179408.Osc7112_5918"/>
<proteinExistence type="predicted"/>